<sequence>MLRLRPIHATDHPDAWAGLLGGLGLLRALDFGDWVEFDAPHGRVALHRAAAAGAAPGTTRLAFEVGDLDEFARRTREAGTEVVLSDAGYGPTAVLRGPDGLEIMADAQKERDLPAGADAAVHVMPVWNTPDVAGAVLTLRNMGARIRAVGEGWTLLEAKNGGRVAVRAAQTTRLDLSFHHDGDAAALLDRMRSAGLAARPADGASGRALAVSDPDGGADVLIGVGAADGE</sequence>
<dbReference type="InterPro" id="IPR029068">
    <property type="entry name" value="Glyas_Bleomycin-R_OHBP_Dase"/>
</dbReference>
<evidence type="ECO:0000313" key="2">
    <source>
        <dbReference type="EMBL" id="MFB0834983.1"/>
    </source>
</evidence>
<feature type="domain" description="VOC" evidence="1">
    <location>
        <begin position="1"/>
        <end position="108"/>
    </location>
</feature>
<gene>
    <name evidence="2" type="ORF">ACETWP_10330</name>
</gene>
<evidence type="ECO:0000313" key="3">
    <source>
        <dbReference type="Proteomes" id="UP001575652"/>
    </source>
</evidence>
<dbReference type="PROSITE" id="PS51819">
    <property type="entry name" value="VOC"/>
    <property type="match status" value="1"/>
</dbReference>
<name>A0ABV4US51_9MICC</name>
<accession>A0ABV4US51</accession>
<dbReference type="Proteomes" id="UP001575652">
    <property type="component" value="Unassembled WGS sequence"/>
</dbReference>
<dbReference type="SUPFAM" id="SSF54593">
    <property type="entry name" value="Glyoxalase/Bleomycin resistance protein/Dihydroxybiphenyl dioxygenase"/>
    <property type="match status" value="1"/>
</dbReference>
<evidence type="ECO:0000259" key="1">
    <source>
        <dbReference type="PROSITE" id="PS51819"/>
    </source>
</evidence>
<dbReference type="Gene3D" id="3.10.180.10">
    <property type="entry name" value="2,3-Dihydroxybiphenyl 1,2-Dioxygenase, domain 1"/>
    <property type="match status" value="1"/>
</dbReference>
<dbReference type="RefSeq" id="WP_373972157.1">
    <property type="nucleotide sequence ID" value="NZ_JBHDLJ010000007.1"/>
</dbReference>
<organism evidence="2 3">
    <name type="scientific">Arthrobacter halodurans</name>
    <dbReference type="NCBI Taxonomy" id="516699"/>
    <lineage>
        <taxon>Bacteria</taxon>
        <taxon>Bacillati</taxon>
        <taxon>Actinomycetota</taxon>
        <taxon>Actinomycetes</taxon>
        <taxon>Micrococcales</taxon>
        <taxon>Micrococcaceae</taxon>
        <taxon>Arthrobacter</taxon>
    </lineage>
</organism>
<keyword evidence="3" id="KW-1185">Reference proteome</keyword>
<protein>
    <submittedName>
        <fullName evidence="2">VOC family protein</fullName>
    </submittedName>
</protein>
<proteinExistence type="predicted"/>
<dbReference type="EMBL" id="JBHDLJ010000007">
    <property type="protein sequence ID" value="MFB0834983.1"/>
    <property type="molecule type" value="Genomic_DNA"/>
</dbReference>
<comment type="caution">
    <text evidence="2">The sequence shown here is derived from an EMBL/GenBank/DDBJ whole genome shotgun (WGS) entry which is preliminary data.</text>
</comment>
<dbReference type="CDD" id="cd06587">
    <property type="entry name" value="VOC"/>
    <property type="match status" value="1"/>
</dbReference>
<reference evidence="2 3" key="1">
    <citation type="submission" date="2024-09" db="EMBL/GenBank/DDBJ databases">
        <authorList>
            <person name="Salinas-Garcia M.A."/>
            <person name="Prieme A."/>
        </authorList>
    </citation>
    <scope>NUCLEOTIDE SEQUENCE [LARGE SCALE GENOMIC DNA]</scope>
    <source>
        <strain evidence="2 3">DSM 21081</strain>
    </source>
</reference>
<dbReference type="InterPro" id="IPR037523">
    <property type="entry name" value="VOC_core"/>
</dbReference>